<dbReference type="GO" id="GO:0000981">
    <property type="term" value="F:DNA-binding transcription factor activity, RNA polymerase II-specific"/>
    <property type="evidence" value="ECO:0007669"/>
    <property type="project" value="InterPro"/>
</dbReference>
<dbReference type="InterPro" id="IPR055420">
    <property type="entry name" value="IgD3_Trs65"/>
</dbReference>
<organism evidence="7 8">
    <name type="scientific">Curvularia kusanoi</name>
    <name type="common">Cochliobolus kusanoi</name>
    <dbReference type="NCBI Taxonomy" id="90978"/>
    <lineage>
        <taxon>Eukaryota</taxon>
        <taxon>Fungi</taxon>
        <taxon>Dikarya</taxon>
        <taxon>Ascomycota</taxon>
        <taxon>Pezizomycotina</taxon>
        <taxon>Dothideomycetes</taxon>
        <taxon>Pleosporomycetidae</taxon>
        <taxon>Pleosporales</taxon>
        <taxon>Pleosporineae</taxon>
        <taxon>Pleosporaceae</taxon>
        <taxon>Curvularia</taxon>
    </lineage>
</organism>
<dbReference type="GO" id="GO:0006351">
    <property type="term" value="P:DNA-templated transcription"/>
    <property type="evidence" value="ECO:0007669"/>
    <property type="project" value="InterPro"/>
</dbReference>
<dbReference type="Gene3D" id="4.10.240.10">
    <property type="entry name" value="Zn(2)-C6 fungal-type DNA-binding domain"/>
    <property type="match status" value="1"/>
</dbReference>
<keyword evidence="4" id="KW-0539">Nucleus</keyword>
<feature type="domain" description="Zn(2)-C6 fungal-type" evidence="6">
    <location>
        <begin position="588"/>
        <end position="617"/>
    </location>
</feature>
<feature type="region of interest" description="Disordered" evidence="5">
    <location>
        <begin position="543"/>
        <end position="578"/>
    </location>
</feature>
<feature type="compositionally biased region" description="Low complexity" evidence="5">
    <location>
        <begin position="386"/>
        <end position="406"/>
    </location>
</feature>
<evidence type="ECO:0000259" key="6">
    <source>
        <dbReference type="PROSITE" id="PS50048"/>
    </source>
</evidence>
<protein>
    <recommendedName>
        <fullName evidence="6">Zn(2)-C6 fungal-type domain-containing protein</fullName>
    </recommendedName>
</protein>
<keyword evidence="2" id="KW-0805">Transcription regulation</keyword>
<proteinExistence type="predicted"/>
<dbReference type="CDD" id="cd12148">
    <property type="entry name" value="fungal_TF_MHR"/>
    <property type="match status" value="1"/>
</dbReference>
<dbReference type="Pfam" id="PF12735">
    <property type="entry name" value="IgD3_Trs65"/>
    <property type="match status" value="1"/>
</dbReference>
<evidence type="ECO:0000256" key="3">
    <source>
        <dbReference type="ARBA" id="ARBA00023163"/>
    </source>
</evidence>
<evidence type="ECO:0000313" key="8">
    <source>
        <dbReference type="Proteomes" id="UP000801428"/>
    </source>
</evidence>
<sequence length="1336" mass="145674">MGSEDLPRASLDFAESSVLEAIAPAASKVDIEAAFNSWDGTVEEEGASILPFVKQRNVLLFDELLSICVVFRTPLLEDDTLKSYLDRLAVNLDVYAFGTAPGPDQEAKALPKELIYSETIKDTNEPTIVLHQSDDAKHAYVIWKVQVPIARPQGRFHKPAIYFQPTASLKPDIAAKQNESHDDYLPSRVPPALNLLQSFDNDPALAGIHPRLSAMRISKIAPSAPLAREMARPIKTGQRPLFRVVPPLMWRTRFSKVHTSVSDLSLMASLDIEVASYTPYAVKIKRVNMALAGGEMKPLTHVDTSTSYSPGDLLSYLYKATPDLDSSGTPLLGSTGHVLTLNIEADILVADDCIPHVAIQWKTAVDFASEQQTGLIKAAHRLSSASHAGSIKSPSSSSTTPATDAAQEQSAAPSNAINVTLTISGPSRITVGEPFHWDVFIVNRSDKLRRLAIMVIPKRKRDAHRPTSSASSIGGHGFENKELLAPAVLDENVVYGRQKGAKTEATELVCLTTDIRLGQLSPGSCYTAELKFVALAAGVQTVDPRRGSIPEGSDTMSPQNDPGASIKRKGDEGAPQPRAKRNRYISIACNECKRRKIKCNGQTPCQRCGNLNLECLYAPNCCNNFKESDEFKQMTAHITSLQQQVDDLFHNLASLRTHVDTQSNNGSIGTPFTQQEYPPMLPPPPSVRSRTKSFTKHPRFQGPTANAFNLGVARSSLKTMGITAAEEAEDEGVVTNGPTPRDSPPFPGQMVPAAPMHADKDPIWSISKKEALRMIHVWYEEQGAMYPFLDIDKVLRYAEMLFTFVEAAARSGLMQGAMPGADGIYDDQTNILKLILAITLLMESGGKDALSEKLFENVQKVAERSLMEPVSLHSISLLALTGMYYFTRDDEGLAWRMSGVASRQCVELGLHRRETYATLFPDPEEQSLAIRVFWSVYVLDRRWSLGTGMPFALQDTDLDDNLPKPDVSTNTATSYLNAMISYSAIGSKVWKSVASTSENASPSDLKISKEDISFLDFQVLNWHRTIPDHLKFKHPDSMRNTPSSDPPPRVLHRLQILLYLRANQMRILIYRPVLHTATTILSHLDFAHTVVKVAKDTIRILTFVNRTTDIYSAQQTMFNYFLISGLAVLFLAVAHAPAEFSATCRDEFYNALDLVRGLSANSYVSKRLWRTVRTLKEVGPRLGLVSQEQLQGMHDREQSSAAVAMAGLAGHSVDEMALHGYHGTAGAAGAAGTGPGQRPNAPLSNTADPHHAQQMLDTPHGMALDLTTLFEAAGGTFNLNGFDGLGGAAALGPNGEHPAYGHGAAGAGGGVAPTSNGLPAFGTENDELARIMKDLF</sequence>
<comment type="caution">
    <text evidence="7">The sequence shown here is derived from an EMBL/GenBank/DDBJ whole genome shotgun (WGS) entry which is preliminary data.</text>
</comment>
<name>A0A9P4T783_CURKU</name>
<dbReference type="GO" id="GO:0000435">
    <property type="term" value="P:positive regulation of transcription from RNA polymerase II promoter by galactose"/>
    <property type="evidence" value="ECO:0007669"/>
    <property type="project" value="TreeGrafter"/>
</dbReference>
<accession>A0A9P4T783</accession>
<evidence type="ECO:0000256" key="1">
    <source>
        <dbReference type="ARBA" id="ARBA00022723"/>
    </source>
</evidence>
<keyword evidence="3" id="KW-0804">Transcription</keyword>
<dbReference type="PANTHER" id="PTHR47424:SF5">
    <property type="entry name" value="ZN(II)2CYS6 TRANSCRIPTION FACTOR (EUROFUNG)"/>
    <property type="match status" value="1"/>
</dbReference>
<dbReference type="GO" id="GO:0005634">
    <property type="term" value="C:nucleus"/>
    <property type="evidence" value="ECO:0007669"/>
    <property type="project" value="TreeGrafter"/>
</dbReference>
<dbReference type="CDD" id="cd00067">
    <property type="entry name" value="GAL4"/>
    <property type="match status" value="1"/>
</dbReference>
<evidence type="ECO:0000313" key="7">
    <source>
        <dbReference type="EMBL" id="KAF2996659.1"/>
    </source>
</evidence>
<dbReference type="EMBL" id="SWKU01000026">
    <property type="protein sequence ID" value="KAF2996659.1"/>
    <property type="molecule type" value="Genomic_DNA"/>
</dbReference>
<evidence type="ECO:0000256" key="5">
    <source>
        <dbReference type="SAM" id="MobiDB-lite"/>
    </source>
</evidence>
<gene>
    <name evidence="7" type="ORF">E8E13_003755</name>
</gene>
<dbReference type="InterPro" id="IPR007219">
    <property type="entry name" value="XnlR_reg_dom"/>
</dbReference>
<dbReference type="Pfam" id="PF00172">
    <property type="entry name" value="Zn_clus"/>
    <property type="match status" value="1"/>
</dbReference>
<evidence type="ECO:0000256" key="4">
    <source>
        <dbReference type="ARBA" id="ARBA00023242"/>
    </source>
</evidence>
<feature type="region of interest" description="Disordered" evidence="5">
    <location>
        <begin position="660"/>
        <end position="700"/>
    </location>
</feature>
<feature type="region of interest" description="Disordered" evidence="5">
    <location>
        <begin position="386"/>
        <end position="411"/>
    </location>
</feature>
<dbReference type="Pfam" id="PF04082">
    <property type="entry name" value="Fungal_trans"/>
    <property type="match status" value="1"/>
</dbReference>
<dbReference type="InterPro" id="IPR036864">
    <property type="entry name" value="Zn2-C6_fun-type_DNA-bd_sf"/>
</dbReference>
<dbReference type="SMART" id="SM00066">
    <property type="entry name" value="GAL4"/>
    <property type="match status" value="1"/>
</dbReference>
<dbReference type="PROSITE" id="PS50048">
    <property type="entry name" value="ZN2_CY6_FUNGAL_2"/>
    <property type="match status" value="1"/>
</dbReference>
<keyword evidence="8" id="KW-1185">Reference proteome</keyword>
<evidence type="ECO:0000256" key="2">
    <source>
        <dbReference type="ARBA" id="ARBA00023015"/>
    </source>
</evidence>
<dbReference type="PROSITE" id="PS00463">
    <property type="entry name" value="ZN2_CY6_FUNGAL_1"/>
    <property type="match status" value="1"/>
</dbReference>
<feature type="compositionally biased region" description="Polar residues" evidence="5">
    <location>
        <begin position="660"/>
        <end position="676"/>
    </location>
</feature>
<dbReference type="SMART" id="SM00906">
    <property type="entry name" value="Fungal_trans"/>
    <property type="match status" value="1"/>
</dbReference>
<dbReference type="InterPro" id="IPR051127">
    <property type="entry name" value="Fungal_SecMet_Regulators"/>
</dbReference>
<dbReference type="PANTHER" id="PTHR47424">
    <property type="entry name" value="REGULATORY PROTEIN GAL4"/>
    <property type="match status" value="1"/>
</dbReference>
<feature type="compositionally biased region" description="Basic residues" evidence="5">
    <location>
        <begin position="689"/>
        <end position="699"/>
    </location>
</feature>
<dbReference type="OrthoDB" id="3971593at2759"/>
<dbReference type="GO" id="GO:0000978">
    <property type="term" value="F:RNA polymerase II cis-regulatory region sequence-specific DNA binding"/>
    <property type="evidence" value="ECO:0007669"/>
    <property type="project" value="TreeGrafter"/>
</dbReference>
<dbReference type="InterPro" id="IPR001138">
    <property type="entry name" value="Zn2Cys6_DnaBD"/>
</dbReference>
<feature type="region of interest" description="Disordered" evidence="5">
    <location>
        <begin position="1226"/>
        <end position="1253"/>
    </location>
</feature>
<reference evidence="7" key="1">
    <citation type="submission" date="2019-04" db="EMBL/GenBank/DDBJ databases">
        <title>Sequencing of skin fungus with MAO and IRED activity.</title>
        <authorList>
            <person name="Marsaioli A.J."/>
            <person name="Bonatto J.M.C."/>
            <person name="Reis Junior O."/>
        </authorList>
    </citation>
    <scope>NUCLEOTIDE SEQUENCE</scope>
    <source>
        <strain evidence="7">30M1</strain>
    </source>
</reference>
<keyword evidence="1" id="KW-0479">Metal-binding</keyword>
<dbReference type="GO" id="GO:0008270">
    <property type="term" value="F:zinc ion binding"/>
    <property type="evidence" value="ECO:0007669"/>
    <property type="project" value="InterPro"/>
</dbReference>
<dbReference type="Proteomes" id="UP000801428">
    <property type="component" value="Unassembled WGS sequence"/>
</dbReference>
<dbReference type="SUPFAM" id="SSF57701">
    <property type="entry name" value="Zn2/Cys6 DNA-binding domain"/>
    <property type="match status" value="1"/>
</dbReference>